<dbReference type="GO" id="GO:1990810">
    <property type="term" value="P:microtubule anchoring at mitotic spindle pole body"/>
    <property type="evidence" value="ECO:0007669"/>
    <property type="project" value="TreeGrafter"/>
</dbReference>
<dbReference type="InterPro" id="IPR036322">
    <property type="entry name" value="WD40_repeat_dom_sf"/>
</dbReference>
<dbReference type="InterPro" id="IPR052778">
    <property type="entry name" value="Centrosome-WD_assoc"/>
</dbReference>
<protein>
    <submittedName>
        <fullName evidence="1">WD40 domain protein</fullName>
    </submittedName>
</protein>
<dbReference type="AlphaFoldDB" id="A0AAD4KR67"/>
<sequence>MASQSNTGPSLISISHGGEYTVQIKKKEIWIHSAVPIEGTRFLQSSKLKEPLSTQLKFLKISGSGATSDGENKPNTTQHEEPLDLASHYRIICGSESRISVWQVDSLEWHADIENIEPSLTSVDFGASDDEAILFHAWSSKATIFNLDSAKSLVIKSPKFCNPSSQGYGYRPRTRQLAILLKPETSDLLTIHEACSYETISKVILPTIDAQGLKWSPDGRWIAIWDAANNGTKILIYTADGQLFRTYSGRPDTETTHDLGIRCIEWAPLKRRQQSSELLAVGKFDGTVDLLNTRTFSCSTTLLHTFQIDTQSPAVWRERMSFEGKLEYAEASSSSAFTTASADSAGFPRGVSMLRFSYNSDFLATVDQTQPNIVWIWSLSASINLKSALVHEHNVRNIAWHPREQELLITTANSTFAAVHVWSQDRNPNIAGVPISRSEAGRYDVTWVTATARGEPDVFWFNTADDAVLGHLSVGDDGHGYFNMLHSVSGDGYPQT</sequence>
<comment type="caution">
    <text evidence="1">The sequence shown here is derived from an EMBL/GenBank/DDBJ whole genome shotgun (WGS) entry which is preliminary data.</text>
</comment>
<gene>
    <name evidence="1" type="ORF">BGW36DRAFT_148867</name>
</gene>
<dbReference type="EMBL" id="JAJTJA010000005">
    <property type="protein sequence ID" value="KAH8698614.1"/>
    <property type="molecule type" value="Genomic_DNA"/>
</dbReference>
<evidence type="ECO:0000313" key="2">
    <source>
        <dbReference type="Proteomes" id="UP001201262"/>
    </source>
</evidence>
<accession>A0AAD4KR67</accession>
<keyword evidence="2" id="KW-1185">Reference proteome</keyword>
<dbReference type="SUPFAM" id="SSF50978">
    <property type="entry name" value="WD40 repeat-like"/>
    <property type="match status" value="1"/>
</dbReference>
<organism evidence="1 2">
    <name type="scientific">Talaromyces proteolyticus</name>
    <dbReference type="NCBI Taxonomy" id="1131652"/>
    <lineage>
        <taxon>Eukaryota</taxon>
        <taxon>Fungi</taxon>
        <taxon>Dikarya</taxon>
        <taxon>Ascomycota</taxon>
        <taxon>Pezizomycotina</taxon>
        <taxon>Eurotiomycetes</taxon>
        <taxon>Eurotiomycetidae</taxon>
        <taxon>Eurotiales</taxon>
        <taxon>Trichocomaceae</taxon>
        <taxon>Talaromyces</taxon>
        <taxon>Talaromyces sect. Bacilispori</taxon>
    </lineage>
</organism>
<name>A0AAD4KR67_9EURO</name>
<dbReference type="InterPro" id="IPR015943">
    <property type="entry name" value="WD40/YVTN_repeat-like_dom_sf"/>
</dbReference>
<dbReference type="PANTHER" id="PTHR16220:SF0">
    <property type="entry name" value="WD REPEAT-CONTAINING PROTEIN WRAP73"/>
    <property type="match status" value="1"/>
</dbReference>
<dbReference type="Gene3D" id="2.130.10.10">
    <property type="entry name" value="YVTN repeat-like/Quinoprotein amine dehydrogenase"/>
    <property type="match status" value="2"/>
</dbReference>
<proteinExistence type="predicted"/>
<dbReference type="Proteomes" id="UP001201262">
    <property type="component" value="Unassembled WGS sequence"/>
</dbReference>
<dbReference type="GO" id="GO:0005815">
    <property type="term" value="C:microtubule organizing center"/>
    <property type="evidence" value="ECO:0007669"/>
    <property type="project" value="TreeGrafter"/>
</dbReference>
<dbReference type="GeneID" id="70239773"/>
<dbReference type="GO" id="GO:1990811">
    <property type="term" value="C:MWP complex"/>
    <property type="evidence" value="ECO:0007669"/>
    <property type="project" value="TreeGrafter"/>
</dbReference>
<evidence type="ECO:0000313" key="1">
    <source>
        <dbReference type="EMBL" id="KAH8698614.1"/>
    </source>
</evidence>
<reference evidence="1" key="1">
    <citation type="submission" date="2021-12" db="EMBL/GenBank/DDBJ databases">
        <title>Convergent genome expansion in fungi linked to evolution of root-endophyte symbiosis.</title>
        <authorList>
            <consortium name="DOE Joint Genome Institute"/>
            <person name="Ke Y.-H."/>
            <person name="Bonito G."/>
            <person name="Liao H.-L."/>
            <person name="Looney B."/>
            <person name="Rojas-Flechas A."/>
            <person name="Nash J."/>
            <person name="Hameed K."/>
            <person name="Schadt C."/>
            <person name="Martin F."/>
            <person name="Crous P.W."/>
            <person name="Miettinen O."/>
            <person name="Magnuson J.K."/>
            <person name="Labbe J."/>
            <person name="Jacobson D."/>
            <person name="Doktycz M.J."/>
            <person name="Veneault-Fourrey C."/>
            <person name="Kuo A."/>
            <person name="Mondo S."/>
            <person name="Calhoun S."/>
            <person name="Riley R."/>
            <person name="Ohm R."/>
            <person name="LaButti K."/>
            <person name="Andreopoulos B."/>
            <person name="Pangilinan J."/>
            <person name="Nolan M."/>
            <person name="Tritt A."/>
            <person name="Clum A."/>
            <person name="Lipzen A."/>
            <person name="Daum C."/>
            <person name="Barry K."/>
            <person name="Grigoriev I.V."/>
            <person name="Vilgalys R."/>
        </authorList>
    </citation>
    <scope>NUCLEOTIDE SEQUENCE</scope>
    <source>
        <strain evidence="1">PMI_201</strain>
    </source>
</reference>
<dbReference type="RefSeq" id="XP_046073078.1">
    <property type="nucleotide sequence ID" value="XM_046209486.1"/>
</dbReference>
<dbReference type="PANTHER" id="PTHR16220">
    <property type="entry name" value="WD REPEAT PROTEIN 8-RELATED"/>
    <property type="match status" value="1"/>
</dbReference>